<dbReference type="GO" id="GO:0008033">
    <property type="term" value="P:tRNA processing"/>
    <property type="evidence" value="ECO:0007669"/>
    <property type="project" value="UniProtKB-KW"/>
</dbReference>
<dbReference type="GO" id="GO:0000171">
    <property type="term" value="F:ribonuclease MRP activity"/>
    <property type="evidence" value="ECO:0007669"/>
    <property type="project" value="TreeGrafter"/>
</dbReference>
<protein>
    <submittedName>
        <fullName evidence="3">BA75_04193T0</fullName>
    </submittedName>
</protein>
<feature type="domain" description="Ribonucleases P/MRP subunit Pop8-like" evidence="2">
    <location>
        <begin position="11"/>
        <end position="79"/>
    </location>
</feature>
<evidence type="ECO:0000313" key="4">
    <source>
        <dbReference type="Proteomes" id="UP000094565"/>
    </source>
</evidence>
<dbReference type="OrthoDB" id="4077720at2759"/>
<proteinExistence type="predicted"/>
<keyword evidence="4" id="KW-1185">Reference proteome</keyword>
<dbReference type="InterPro" id="IPR049128">
    <property type="entry name" value="Pop8-like_dom"/>
</dbReference>
<dbReference type="PANTHER" id="PTHR28173:SF1">
    <property type="entry name" value="RIBONUCLEASES P_MRP PROTEIN SUBUNIT POP8"/>
    <property type="match status" value="1"/>
</dbReference>
<dbReference type="SUPFAM" id="SSF160350">
    <property type="entry name" value="Rnp2-like"/>
    <property type="match status" value="1"/>
</dbReference>
<dbReference type="Proteomes" id="UP000094565">
    <property type="component" value="Chromosome 3"/>
</dbReference>
<organism evidence="3 4">
    <name type="scientific">Komagataella pastoris</name>
    <name type="common">Yeast</name>
    <name type="synonym">Pichia pastoris</name>
    <dbReference type="NCBI Taxonomy" id="4922"/>
    <lineage>
        <taxon>Eukaryota</taxon>
        <taxon>Fungi</taxon>
        <taxon>Dikarya</taxon>
        <taxon>Ascomycota</taxon>
        <taxon>Saccharomycotina</taxon>
        <taxon>Pichiomycetes</taxon>
        <taxon>Pichiales</taxon>
        <taxon>Pichiaceae</taxon>
        <taxon>Komagataella</taxon>
    </lineage>
</organism>
<gene>
    <name evidence="3" type="primary">POP8</name>
    <name evidence="3" type="ORF">ATY40_BA7504193</name>
</gene>
<dbReference type="GO" id="GO:0005655">
    <property type="term" value="C:nucleolar ribonuclease P complex"/>
    <property type="evidence" value="ECO:0007669"/>
    <property type="project" value="InterPro"/>
</dbReference>
<dbReference type="GO" id="GO:0000172">
    <property type="term" value="C:ribonuclease MRP complex"/>
    <property type="evidence" value="ECO:0007669"/>
    <property type="project" value="InterPro"/>
</dbReference>
<dbReference type="AlphaFoldDB" id="A0A1B2JGP4"/>
<dbReference type="EMBL" id="CP014586">
    <property type="protein sequence ID" value="ANZ77163.1"/>
    <property type="molecule type" value="Genomic_DNA"/>
</dbReference>
<dbReference type="PANTHER" id="PTHR28173">
    <property type="entry name" value="RIBONUCLEASES P/MRP PROTEIN SUBUNIT POP8"/>
    <property type="match status" value="1"/>
</dbReference>
<name>A0A1B2JGP4_PICPA</name>
<dbReference type="GO" id="GO:0034965">
    <property type="term" value="P:intronic box C/D snoRNA processing"/>
    <property type="evidence" value="ECO:0007669"/>
    <property type="project" value="TreeGrafter"/>
</dbReference>
<dbReference type="Pfam" id="PF20976">
    <property type="entry name" value="Pop8"/>
    <property type="match status" value="1"/>
</dbReference>
<dbReference type="InterPro" id="IPR020347">
    <property type="entry name" value="Pop8"/>
</dbReference>
<evidence type="ECO:0000259" key="2">
    <source>
        <dbReference type="Pfam" id="PF20976"/>
    </source>
</evidence>
<dbReference type="GO" id="GO:0004526">
    <property type="term" value="F:ribonuclease P activity"/>
    <property type="evidence" value="ECO:0007669"/>
    <property type="project" value="TreeGrafter"/>
</dbReference>
<evidence type="ECO:0000256" key="1">
    <source>
        <dbReference type="ARBA" id="ARBA00022694"/>
    </source>
</evidence>
<keyword evidence="1" id="KW-0819">tRNA processing</keyword>
<accession>A0A1B2JGP4</accession>
<reference evidence="3 4" key="1">
    <citation type="submission" date="2016-02" db="EMBL/GenBank/DDBJ databases">
        <title>Comparative genomic and transcriptomic foundation for Pichia pastoris.</title>
        <authorList>
            <person name="Love K.R."/>
            <person name="Shah K.A."/>
            <person name="Whittaker C.A."/>
            <person name="Wu J."/>
            <person name="Bartlett M.C."/>
            <person name="Ma D."/>
            <person name="Leeson R.L."/>
            <person name="Priest M."/>
            <person name="Young S.K."/>
            <person name="Love J.C."/>
        </authorList>
    </citation>
    <scope>NUCLEOTIDE SEQUENCE [LARGE SCALE GENOMIC DNA]</scope>
    <source>
        <strain evidence="3 4">ATCC 28485</strain>
    </source>
</reference>
<evidence type="ECO:0000313" key="3">
    <source>
        <dbReference type="EMBL" id="ANZ77163.1"/>
    </source>
</evidence>
<sequence length="119" mass="13935">MSPWKLNLSHDWFYFRLQVPETDSTIDLITWKLLVSHALNLYGLLGQSLHFDILHNERNTCIIRCYERDRQTFTTAITTITWELKEAGLEGEGYCCLRILNSSKYLLGVTEDRHPVSCR</sequence>
<dbReference type="GO" id="GO:0000294">
    <property type="term" value="P:nuclear-transcribed mRNA catabolic process, RNase MRP-dependent"/>
    <property type="evidence" value="ECO:0007669"/>
    <property type="project" value="TreeGrafter"/>
</dbReference>
<dbReference type="InterPro" id="IPR038085">
    <property type="entry name" value="Rnp2-like_sf"/>
</dbReference>